<protein>
    <recommendedName>
        <fullName evidence="3">DUF4795 domain-containing protein</fullName>
    </recommendedName>
</protein>
<name>R7TYM9_CAPTE</name>
<feature type="coiled-coil region" evidence="1">
    <location>
        <begin position="400"/>
        <end position="451"/>
    </location>
</feature>
<keyword evidence="1" id="KW-0175">Coiled coil</keyword>
<sequence length="794" mass="89813">MDLNGVIDFIESQDDDAFTLTSCETSFEDDLCLGRGRFREILETMKTQHSNISSPLDQDFAKCLEHLDHFENLIEELETISRASACPWAQVHCFLTSQKIQDMCRELNINSAAVLQVALQFWSSTRHLENKLWKLEKLVDNLTLGQLPSNEELFNRAKDEGKRPVTDMWQSMQLSSKVNANEEGVKKLMSLVEDLMKEMDLLKEINANLKKQIEESNNSDDILKRLKELGDSMSEMKSYIDMFPPLEAFNDYVTWATLEDSLKGLREKLAEDLAYSAPEPVERVVIEMSSQTEILSRPSTRPNSARPSTRPSSSRSRATTPGPSGDLLELLERLGKLTDQHDKLESRVGVIEEELKKKLDKTALEGFDLGISDAMSNQLDELRKMLDALKTGRDQDSEILNRLQNSMSKLISEVDRLSKTTGELQEDSKNKQKLIDELLKLCEKLDAMKADKDYVQTELEMKADKRLVDSKISRALFDTTCDELREMIKELIAKLGANEDELKRQLELMNEDIDGKLDRLEFEPFKNKLEQQLEAIMKRLNSMQHMEMDMDDDAAVIRKQLIQRFNCLSCDRPLEMAPNGPIPSAPSVNNSMPATRTSRPYTTFELDQIRQHSKSTPMPDIAMSTAARFHFTDSEHMVPEGQTEVVDLYATARACGGGHTLTHPHLRLTKTAQVNNLFREEEAPPPPPLLHREEADIQGVDGHIYRGRVDQRARFPDLQGSLAPKSARKPTPKPPPPSDKDRPVSARPARSAHKSSRPFSRQTEMVVPGMEGGVSTPLHVSAAFEPDLQAEAVN</sequence>
<dbReference type="EMBL" id="AMQN01010196">
    <property type="status" value="NOT_ANNOTATED_CDS"/>
    <property type="molecule type" value="Genomic_DNA"/>
</dbReference>
<dbReference type="Proteomes" id="UP000014760">
    <property type="component" value="Unassembled WGS sequence"/>
</dbReference>
<dbReference type="PANTHER" id="PTHR47080">
    <property type="entry name" value="CHROMOSOME 16 OPEN READING FRAME 96"/>
    <property type="match status" value="1"/>
</dbReference>
<dbReference type="STRING" id="283909.R7TYM9"/>
<keyword evidence="6" id="KW-1185">Reference proteome</keyword>
<reference evidence="6" key="1">
    <citation type="submission" date="2012-12" db="EMBL/GenBank/DDBJ databases">
        <authorList>
            <person name="Hellsten U."/>
            <person name="Grimwood J."/>
            <person name="Chapman J.A."/>
            <person name="Shapiro H."/>
            <person name="Aerts A."/>
            <person name="Otillar R.P."/>
            <person name="Terry A.Y."/>
            <person name="Boore J.L."/>
            <person name="Simakov O."/>
            <person name="Marletaz F."/>
            <person name="Cho S.-J."/>
            <person name="Edsinger-Gonzales E."/>
            <person name="Havlak P."/>
            <person name="Kuo D.-H."/>
            <person name="Larsson T."/>
            <person name="Lv J."/>
            <person name="Arendt D."/>
            <person name="Savage R."/>
            <person name="Osoegawa K."/>
            <person name="de Jong P."/>
            <person name="Lindberg D.R."/>
            <person name="Seaver E.C."/>
            <person name="Weisblat D.A."/>
            <person name="Putnam N.H."/>
            <person name="Grigoriev I.V."/>
            <person name="Rokhsar D.S."/>
        </authorList>
    </citation>
    <scope>NUCLEOTIDE SEQUENCE</scope>
    <source>
        <strain evidence="6">I ESC-2004</strain>
    </source>
</reference>
<dbReference type="EMBL" id="AMQN01010198">
    <property type="status" value="NOT_ANNOTATED_CDS"/>
    <property type="molecule type" value="Genomic_DNA"/>
</dbReference>
<feature type="region of interest" description="Disordered" evidence="2">
    <location>
        <begin position="290"/>
        <end position="326"/>
    </location>
</feature>
<dbReference type="Pfam" id="PF16043">
    <property type="entry name" value="DUF4795"/>
    <property type="match status" value="1"/>
</dbReference>
<feature type="compositionally biased region" description="Low complexity" evidence="2">
    <location>
        <begin position="296"/>
        <end position="326"/>
    </location>
</feature>
<evidence type="ECO:0000256" key="2">
    <source>
        <dbReference type="SAM" id="MobiDB-lite"/>
    </source>
</evidence>
<dbReference type="InterPro" id="IPR032013">
    <property type="entry name" value="DUF4795"/>
</dbReference>
<feature type="region of interest" description="Disordered" evidence="2">
    <location>
        <begin position="718"/>
        <end position="794"/>
    </location>
</feature>
<evidence type="ECO:0000259" key="3">
    <source>
        <dbReference type="Pfam" id="PF16043"/>
    </source>
</evidence>
<proteinExistence type="predicted"/>
<feature type="coiled-coil region" evidence="1">
    <location>
        <begin position="327"/>
        <end position="361"/>
    </location>
</feature>
<dbReference type="AlphaFoldDB" id="R7TYM9"/>
<dbReference type="EMBL" id="AMQN01010195">
    <property type="status" value="NOT_ANNOTATED_CDS"/>
    <property type="molecule type" value="Genomic_DNA"/>
</dbReference>
<dbReference type="EnsemblMetazoa" id="CapteT227426">
    <property type="protein sequence ID" value="CapteP227426"/>
    <property type="gene ID" value="CapteG227426"/>
</dbReference>
<evidence type="ECO:0000313" key="4">
    <source>
        <dbReference type="EMBL" id="ELT99028.1"/>
    </source>
</evidence>
<reference evidence="5" key="3">
    <citation type="submission" date="2015-06" db="UniProtKB">
        <authorList>
            <consortium name="EnsemblMetazoa"/>
        </authorList>
    </citation>
    <scope>IDENTIFICATION</scope>
</reference>
<dbReference type="PANTHER" id="PTHR47080:SF2">
    <property type="entry name" value="GLUTAMINE-RICH PROTEIN 2"/>
    <property type="match status" value="1"/>
</dbReference>
<organism evidence="4">
    <name type="scientific">Capitella teleta</name>
    <name type="common">Polychaete worm</name>
    <dbReference type="NCBI Taxonomy" id="283909"/>
    <lineage>
        <taxon>Eukaryota</taxon>
        <taxon>Metazoa</taxon>
        <taxon>Spiralia</taxon>
        <taxon>Lophotrochozoa</taxon>
        <taxon>Annelida</taxon>
        <taxon>Polychaeta</taxon>
        <taxon>Sedentaria</taxon>
        <taxon>Scolecida</taxon>
        <taxon>Capitellidae</taxon>
        <taxon>Capitella</taxon>
    </lineage>
</organism>
<evidence type="ECO:0000256" key="1">
    <source>
        <dbReference type="SAM" id="Coils"/>
    </source>
</evidence>
<dbReference type="EMBL" id="KB307289">
    <property type="protein sequence ID" value="ELT99028.1"/>
    <property type="molecule type" value="Genomic_DNA"/>
</dbReference>
<dbReference type="OrthoDB" id="5981048at2759"/>
<evidence type="ECO:0000313" key="6">
    <source>
        <dbReference type="Proteomes" id="UP000014760"/>
    </source>
</evidence>
<evidence type="ECO:0000313" key="5">
    <source>
        <dbReference type="EnsemblMetazoa" id="CapteP227426"/>
    </source>
</evidence>
<feature type="domain" description="DUF4795" evidence="3">
    <location>
        <begin position="394"/>
        <end position="601"/>
    </location>
</feature>
<reference evidence="4 6" key="2">
    <citation type="journal article" date="2013" name="Nature">
        <title>Insights into bilaterian evolution from three spiralian genomes.</title>
        <authorList>
            <person name="Simakov O."/>
            <person name="Marletaz F."/>
            <person name="Cho S.J."/>
            <person name="Edsinger-Gonzales E."/>
            <person name="Havlak P."/>
            <person name="Hellsten U."/>
            <person name="Kuo D.H."/>
            <person name="Larsson T."/>
            <person name="Lv J."/>
            <person name="Arendt D."/>
            <person name="Savage R."/>
            <person name="Osoegawa K."/>
            <person name="de Jong P."/>
            <person name="Grimwood J."/>
            <person name="Chapman J.A."/>
            <person name="Shapiro H."/>
            <person name="Aerts A."/>
            <person name="Otillar R.P."/>
            <person name="Terry A.Y."/>
            <person name="Boore J.L."/>
            <person name="Grigoriev I.V."/>
            <person name="Lindberg D.R."/>
            <person name="Seaver E.C."/>
            <person name="Weisblat D.A."/>
            <person name="Putnam N.H."/>
            <person name="Rokhsar D.S."/>
        </authorList>
    </citation>
    <scope>NUCLEOTIDE SEQUENCE</scope>
    <source>
        <strain evidence="4 6">I ESC-2004</strain>
    </source>
</reference>
<dbReference type="HOGENOM" id="CLU_353830_0_0_1"/>
<feature type="coiled-coil region" evidence="1">
    <location>
        <begin position="185"/>
        <end position="219"/>
    </location>
</feature>
<dbReference type="OMA" id="HTADEHM"/>
<accession>R7TYM9</accession>
<dbReference type="EMBL" id="AMQN01010197">
    <property type="status" value="NOT_ANNOTATED_CDS"/>
    <property type="molecule type" value="Genomic_DNA"/>
</dbReference>
<feature type="coiled-coil region" evidence="1">
    <location>
        <begin position="481"/>
        <end position="546"/>
    </location>
</feature>
<gene>
    <name evidence="4" type="ORF">CAPTEDRAFT_227426</name>
</gene>